<evidence type="ECO:0000313" key="9">
    <source>
        <dbReference type="EMBL" id="BDI31367.1"/>
    </source>
</evidence>
<organism evidence="9 10">
    <name type="scientific">Capsulimonas corticalis</name>
    <dbReference type="NCBI Taxonomy" id="2219043"/>
    <lineage>
        <taxon>Bacteria</taxon>
        <taxon>Bacillati</taxon>
        <taxon>Armatimonadota</taxon>
        <taxon>Armatimonadia</taxon>
        <taxon>Capsulimonadales</taxon>
        <taxon>Capsulimonadaceae</taxon>
        <taxon>Capsulimonas</taxon>
    </lineage>
</organism>
<feature type="transmembrane region" description="Helical" evidence="7">
    <location>
        <begin position="285"/>
        <end position="303"/>
    </location>
</feature>
<dbReference type="GO" id="GO:0015990">
    <property type="term" value="P:electron transport coupled proton transport"/>
    <property type="evidence" value="ECO:0007669"/>
    <property type="project" value="TreeGrafter"/>
</dbReference>
<dbReference type="Proteomes" id="UP000287394">
    <property type="component" value="Chromosome"/>
</dbReference>
<keyword evidence="3 6" id="KW-0812">Transmembrane</keyword>
<dbReference type="GO" id="GO:0042773">
    <property type="term" value="P:ATP synthesis coupled electron transport"/>
    <property type="evidence" value="ECO:0007669"/>
    <property type="project" value="InterPro"/>
</dbReference>
<dbReference type="PANTHER" id="PTHR43507:SF1">
    <property type="entry name" value="NADH-UBIQUINONE OXIDOREDUCTASE CHAIN 4"/>
    <property type="match status" value="1"/>
</dbReference>
<comment type="subcellular location">
    <subcellularLocation>
        <location evidence="1">Endomembrane system</location>
        <topology evidence="1">Multi-pass membrane protein</topology>
    </subcellularLocation>
    <subcellularLocation>
        <location evidence="6">Membrane</location>
        <topology evidence="6">Multi-pass membrane protein</topology>
    </subcellularLocation>
</comment>
<dbReference type="OrthoDB" id="9768329at2"/>
<feature type="transmembrane region" description="Helical" evidence="7">
    <location>
        <begin position="36"/>
        <end position="55"/>
    </location>
</feature>
<dbReference type="AlphaFoldDB" id="A0A9N7L5G0"/>
<dbReference type="GO" id="GO:0003954">
    <property type="term" value="F:NADH dehydrogenase activity"/>
    <property type="evidence" value="ECO:0007669"/>
    <property type="project" value="TreeGrafter"/>
</dbReference>
<evidence type="ECO:0000256" key="2">
    <source>
        <dbReference type="ARBA" id="ARBA00009025"/>
    </source>
</evidence>
<reference evidence="9 10" key="1">
    <citation type="journal article" date="2019" name="Int. J. Syst. Evol. Microbiol.">
        <title>Capsulimonas corticalis gen. nov., sp. nov., an aerobic capsulated bacterium, of a novel bacterial order, Capsulimonadales ord. nov., of the class Armatimonadia of the phylum Armatimonadetes.</title>
        <authorList>
            <person name="Li J."/>
            <person name="Kudo C."/>
            <person name="Tonouchi A."/>
        </authorList>
    </citation>
    <scope>NUCLEOTIDE SEQUENCE [LARGE SCALE GENOMIC DNA]</scope>
    <source>
        <strain evidence="9 10">AX-7</strain>
    </source>
</reference>
<dbReference type="GO" id="GO:0016020">
    <property type="term" value="C:membrane"/>
    <property type="evidence" value="ECO:0007669"/>
    <property type="project" value="UniProtKB-SubCell"/>
</dbReference>
<evidence type="ECO:0000259" key="8">
    <source>
        <dbReference type="Pfam" id="PF00361"/>
    </source>
</evidence>
<feature type="transmembrane region" description="Helical" evidence="7">
    <location>
        <begin position="465"/>
        <end position="485"/>
    </location>
</feature>
<keyword evidence="5 7" id="KW-0472">Membrane</keyword>
<proteinExistence type="inferred from homology"/>
<feature type="transmembrane region" description="Helical" evidence="7">
    <location>
        <begin position="256"/>
        <end position="279"/>
    </location>
</feature>
<keyword evidence="4 7" id="KW-1133">Transmembrane helix</keyword>
<dbReference type="GO" id="GO:0048039">
    <property type="term" value="F:ubiquinone binding"/>
    <property type="evidence" value="ECO:0007669"/>
    <property type="project" value="TreeGrafter"/>
</dbReference>
<evidence type="ECO:0000256" key="5">
    <source>
        <dbReference type="ARBA" id="ARBA00023136"/>
    </source>
</evidence>
<dbReference type="EMBL" id="AP025739">
    <property type="protein sequence ID" value="BDI31367.1"/>
    <property type="molecule type" value="Genomic_DNA"/>
</dbReference>
<comment type="similarity">
    <text evidence="2">Belongs to the complex I subunit 4 family.</text>
</comment>
<dbReference type="NCBIfam" id="TIGR01972">
    <property type="entry name" value="NDH_I_M"/>
    <property type="match status" value="1"/>
</dbReference>
<evidence type="ECO:0000256" key="6">
    <source>
        <dbReference type="RuleBase" id="RU000320"/>
    </source>
</evidence>
<dbReference type="GO" id="GO:0012505">
    <property type="term" value="C:endomembrane system"/>
    <property type="evidence" value="ECO:0007669"/>
    <property type="project" value="UniProtKB-SubCell"/>
</dbReference>
<accession>A0A9N7L5G0</accession>
<feature type="transmembrane region" description="Helical" evidence="7">
    <location>
        <begin position="122"/>
        <end position="140"/>
    </location>
</feature>
<feature type="transmembrane region" description="Helical" evidence="7">
    <location>
        <begin position="175"/>
        <end position="197"/>
    </location>
</feature>
<feature type="transmembrane region" description="Helical" evidence="7">
    <location>
        <begin position="209"/>
        <end position="235"/>
    </location>
</feature>
<dbReference type="PRINTS" id="PR01437">
    <property type="entry name" value="NUOXDRDTASE4"/>
</dbReference>
<dbReference type="KEGG" id="ccot:CCAX7_34180"/>
<evidence type="ECO:0000256" key="4">
    <source>
        <dbReference type="ARBA" id="ARBA00022989"/>
    </source>
</evidence>
<sequence length="535" mass="57508">MRVNDIPWLSIVIFLPLVFAVVALTMKNNPSGARMVAFVGTIVTLVVSVLIYANFNSAQTYAAGAPHFQLLEKHSWIALSKGSVNYLLGVDGVSLLMVLMTTGIFPFIVGVSKDINERHNQYYFWVLLMETAVLGVFLSLNLVLFYIFWEAMLIPAYFIIGIWGGPKRIYATVKFFLYTMVGSMLMLVSILGVYFLTGATSFDLPDLQAALPAVLGGHLTTEMLLFGGFFLAFGIKAPIWPFHTWVPDAYAEAPTGGSIILVALKMGLYGFIRFCIPMFPNAVHALAPAIIVLAVIGVVYAALVASMQTDLKRLIAYSSVSHIGVILLAIFSMTGIGIAGAVIQMVSHTITTGALFILGGALYSRRQSYAIADYGGLMKVMPGFTVLFLIATLSSVALPLTSGFAGEILMLAGSFQTYPWATAVATTSAIWSVVYMLWMFQRVMYGPLDKPENQSLPDTTPGEKLALWPLVALIFIIGVFPTPILNKLNSSVSDILSSAGGAQTAAATPIPVAAPVNALSKMPAVASAALTHLKD</sequence>
<dbReference type="InterPro" id="IPR010227">
    <property type="entry name" value="NADH_Q_OxRdtase_chainM/4"/>
</dbReference>
<gene>
    <name evidence="9" type="primary">nuoM-1</name>
    <name evidence="9" type="ORF">CCAX7_34180</name>
</gene>
<feature type="domain" description="NADH:quinone oxidoreductase/Mrp antiporter transmembrane" evidence="8">
    <location>
        <begin position="139"/>
        <end position="428"/>
    </location>
</feature>
<feature type="transmembrane region" description="Helical" evidence="7">
    <location>
        <begin position="418"/>
        <end position="440"/>
    </location>
</feature>
<evidence type="ECO:0000256" key="3">
    <source>
        <dbReference type="ARBA" id="ARBA00022692"/>
    </source>
</evidence>
<feature type="transmembrane region" description="Helical" evidence="7">
    <location>
        <begin position="86"/>
        <end position="110"/>
    </location>
</feature>
<dbReference type="Pfam" id="PF00361">
    <property type="entry name" value="Proton_antipo_M"/>
    <property type="match status" value="1"/>
</dbReference>
<dbReference type="InterPro" id="IPR001750">
    <property type="entry name" value="ND/Mrp_TM"/>
</dbReference>
<feature type="transmembrane region" description="Helical" evidence="7">
    <location>
        <begin position="345"/>
        <end position="364"/>
    </location>
</feature>
<dbReference type="PANTHER" id="PTHR43507">
    <property type="entry name" value="NADH-UBIQUINONE OXIDOREDUCTASE CHAIN 4"/>
    <property type="match status" value="1"/>
</dbReference>
<evidence type="ECO:0000313" key="10">
    <source>
        <dbReference type="Proteomes" id="UP000287394"/>
    </source>
</evidence>
<dbReference type="GO" id="GO:0008137">
    <property type="term" value="F:NADH dehydrogenase (ubiquinone) activity"/>
    <property type="evidence" value="ECO:0007669"/>
    <property type="project" value="InterPro"/>
</dbReference>
<keyword evidence="10" id="KW-1185">Reference proteome</keyword>
<feature type="transmembrane region" description="Helical" evidence="7">
    <location>
        <begin position="376"/>
        <end position="398"/>
    </location>
</feature>
<feature type="transmembrane region" description="Helical" evidence="7">
    <location>
        <begin position="315"/>
        <end position="339"/>
    </location>
</feature>
<protein>
    <submittedName>
        <fullName evidence="9">NADH:ubiquinone oxidoreductase subunit M</fullName>
    </submittedName>
</protein>
<name>A0A9N7L5G0_9BACT</name>
<feature type="transmembrane region" description="Helical" evidence="7">
    <location>
        <begin position="146"/>
        <end position="163"/>
    </location>
</feature>
<evidence type="ECO:0000256" key="1">
    <source>
        <dbReference type="ARBA" id="ARBA00004127"/>
    </source>
</evidence>
<evidence type="ECO:0000256" key="7">
    <source>
        <dbReference type="SAM" id="Phobius"/>
    </source>
</evidence>
<feature type="transmembrane region" description="Helical" evidence="7">
    <location>
        <begin position="6"/>
        <end position="24"/>
    </location>
</feature>
<dbReference type="InterPro" id="IPR003918">
    <property type="entry name" value="NADH_UbQ_OxRdtase"/>
</dbReference>